<dbReference type="Proteomes" id="UP001419268">
    <property type="component" value="Unassembled WGS sequence"/>
</dbReference>
<evidence type="ECO:0000313" key="3">
    <source>
        <dbReference type="Proteomes" id="UP001419268"/>
    </source>
</evidence>
<keyword evidence="3" id="KW-1185">Reference proteome</keyword>
<accession>A0AAP0J1U4</accession>
<feature type="compositionally biased region" description="Gly residues" evidence="1">
    <location>
        <begin position="34"/>
        <end position="44"/>
    </location>
</feature>
<reference evidence="2 3" key="1">
    <citation type="submission" date="2024-01" db="EMBL/GenBank/DDBJ databases">
        <title>Genome assemblies of Stephania.</title>
        <authorList>
            <person name="Yang L."/>
        </authorList>
    </citation>
    <scope>NUCLEOTIDE SEQUENCE [LARGE SCALE GENOMIC DNA]</scope>
    <source>
        <strain evidence="2">JXDWG</strain>
        <tissue evidence="2">Leaf</tissue>
    </source>
</reference>
<dbReference type="EMBL" id="JBBNAG010000006">
    <property type="protein sequence ID" value="KAK9125863.1"/>
    <property type="molecule type" value="Genomic_DNA"/>
</dbReference>
<sequence>MMASRRAEARTAIPVREVAAAITEVAAREMVSRDGGGGDGGGDGARAATPTADSGIGAAAAATRQCDYDDTAAAAAADARGTTWSNGVVARCGRRSRRDNNDGQGVVTSMKLRRDGFKWNLDWRPH</sequence>
<proteinExistence type="predicted"/>
<organism evidence="2 3">
    <name type="scientific">Stephania cephalantha</name>
    <dbReference type="NCBI Taxonomy" id="152367"/>
    <lineage>
        <taxon>Eukaryota</taxon>
        <taxon>Viridiplantae</taxon>
        <taxon>Streptophyta</taxon>
        <taxon>Embryophyta</taxon>
        <taxon>Tracheophyta</taxon>
        <taxon>Spermatophyta</taxon>
        <taxon>Magnoliopsida</taxon>
        <taxon>Ranunculales</taxon>
        <taxon>Menispermaceae</taxon>
        <taxon>Menispermoideae</taxon>
        <taxon>Cissampelideae</taxon>
        <taxon>Stephania</taxon>
    </lineage>
</organism>
<evidence type="ECO:0000313" key="2">
    <source>
        <dbReference type="EMBL" id="KAK9125863.1"/>
    </source>
</evidence>
<gene>
    <name evidence="2" type="ORF">Scep_014709</name>
</gene>
<name>A0AAP0J1U4_9MAGN</name>
<feature type="region of interest" description="Disordered" evidence="1">
    <location>
        <begin position="28"/>
        <end position="60"/>
    </location>
</feature>
<evidence type="ECO:0000256" key="1">
    <source>
        <dbReference type="SAM" id="MobiDB-lite"/>
    </source>
</evidence>
<comment type="caution">
    <text evidence="2">The sequence shown here is derived from an EMBL/GenBank/DDBJ whole genome shotgun (WGS) entry which is preliminary data.</text>
</comment>
<dbReference type="AlphaFoldDB" id="A0AAP0J1U4"/>
<protein>
    <submittedName>
        <fullName evidence="2">Uncharacterized protein</fullName>
    </submittedName>
</protein>